<accession>A0A1H1BDG5</accession>
<evidence type="ECO:0000313" key="2">
    <source>
        <dbReference type="Proteomes" id="UP000181917"/>
    </source>
</evidence>
<gene>
    <name evidence="1" type="ORF">SAMN04489742_1358</name>
</gene>
<organism evidence="1 2">
    <name type="scientific">Crystallibacter crystallopoietes</name>
    <dbReference type="NCBI Taxonomy" id="37928"/>
    <lineage>
        <taxon>Bacteria</taxon>
        <taxon>Bacillati</taxon>
        <taxon>Actinomycetota</taxon>
        <taxon>Actinomycetes</taxon>
        <taxon>Micrococcales</taxon>
        <taxon>Micrococcaceae</taxon>
        <taxon>Crystallibacter</taxon>
    </lineage>
</organism>
<reference evidence="1 2" key="1">
    <citation type="submission" date="2016-10" db="EMBL/GenBank/DDBJ databases">
        <authorList>
            <person name="de Groot N.N."/>
        </authorList>
    </citation>
    <scope>NUCLEOTIDE SEQUENCE [LARGE SCALE GENOMIC DNA]</scope>
    <source>
        <strain evidence="1 2">DSM 20117</strain>
    </source>
</reference>
<sequence>MFAVKTPRGSQSFVRVHSIVFSGALPYRRLELTVTAT</sequence>
<dbReference type="AlphaFoldDB" id="A0A1H1BDG5"/>
<evidence type="ECO:0000313" key="1">
    <source>
        <dbReference type="EMBL" id="SDQ49995.1"/>
    </source>
</evidence>
<protein>
    <submittedName>
        <fullName evidence="1">Uncharacterized protein</fullName>
    </submittedName>
</protein>
<keyword evidence="2" id="KW-1185">Reference proteome</keyword>
<dbReference type="Proteomes" id="UP000181917">
    <property type="component" value="Unassembled WGS sequence"/>
</dbReference>
<dbReference type="EMBL" id="FNKH01000002">
    <property type="protein sequence ID" value="SDQ49995.1"/>
    <property type="molecule type" value="Genomic_DNA"/>
</dbReference>
<proteinExistence type="predicted"/>
<name>A0A1H1BDG5_9MICC</name>